<evidence type="ECO:0000256" key="2">
    <source>
        <dbReference type="SAM" id="SignalP"/>
    </source>
</evidence>
<dbReference type="Pfam" id="PF25967">
    <property type="entry name" value="RND-MFP_C"/>
    <property type="match status" value="1"/>
</dbReference>
<dbReference type="Pfam" id="PF25954">
    <property type="entry name" value="Beta-barrel_RND_2"/>
    <property type="match status" value="1"/>
</dbReference>
<dbReference type="InterPro" id="IPR006143">
    <property type="entry name" value="RND_pump_MFP"/>
</dbReference>
<keyword evidence="2" id="KW-0732">Signal</keyword>
<dbReference type="RefSeq" id="WP_054360729.1">
    <property type="nucleotide sequence ID" value="NZ_LJYW01000001.1"/>
</dbReference>
<dbReference type="GO" id="GO:0015562">
    <property type="term" value="F:efflux transmembrane transporter activity"/>
    <property type="evidence" value="ECO:0007669"/>
    <property type="project" value="TreeGrafter"/>
</dbReference>
<sequence>MSAIIRSSALVTVPALVAAALLLAGCKEQAAAPDPIRPVKAMVVSTAASERHLSYSGAVEARISAGLGFRVGGKIVARLVNVGDRVEAGTTVARLDPADLRLALQAAEAAVEGAKARVQVARDALERNRSLFEKGHVAKAALDKASLETDQAVAALDSAGSARDQALNQIGYADLKADGPGIVTEVRGEAGQVVAAGAAVVTIARDGEKEARIAVPEQDIRHFRKGDMVEVRYWAEPDLVQTGRVREVAGSADAISRTFAVRIALPEDERLRLGQTATVTASVPSGPAAVVVPLAALAQRPDGTVVWVVDRSSETVSARRVTIGPTAPAGVRIVEGLGAGDLVVTAGAQFMTEGRKIRLAGSEIATAHAAP</sequence>
<evidence type="ECO:0000313" key="5">
    <source>
        <dbReference type="EMBL" id="KPL54562.1"/>
    </source>
</evidence>
<dbReference type="Gene3D" id="2.40.30.170">
    <property type="match status" value="1"/>
</dbReference>
<name>A0A0P6WIC7_9HYPH</name>
<proteinExistence type="inferred from homology"/>
<feature type="chain" id="PRO_5006132421" evidence="2">
    <location>
        <begin position="31"/>
        <end position="371"/>
    </location>
</feature>
<protein>
    <submittedName>
        <fullName evidence="5">Uncharacterized protein</fullName>
    </submittedName>
</protein>
<evidence type="ECO:0000313" key="6">
    <source>
        <dbReference type="Proteomes" id="UP000048984"/>
    </source>
</evidence>
<evidence type="ECO:0000259" key="3">
    <source>
        <dbReference type="Pfam" id="PF25954"/>
    </source>
</evidence>
<dbReference type="PROSITE" id="PS51257">
    <property type="entry name" value="PROKAR_LIPOPROTEIN"/>
    <property type="match status" value="1"/>
</dbReference>
<evidence type="ECO:0000256" key="1">
    <source>
        <dbReference type="ARBA" id="ARBA00009477"/>
    </source>
</evidence>
<dbReference type="Gene3D" id="1.10.287.470">
    <property type="entry name" value="Helix hairpin bin"/>
    <property type="match status" value="1"/>
</dbReference>
<dbReference type="AlphaFoldDB" id="A0A0P6WIC7"/>
<feature type="domain" description="Multidrug resistance protein MdtA-like C-terminal permuted SH3" evidence="4">
    <location>
        <begin position="289"/>
        <end position="349"/>
    </location>
</feature>
<dbReference type="Gene3D" id="2.40.50.100">
    <property type="match status" value="1"/>
</dbReference>
<evidence type="ECO:0000259" key="4">
    <source>
        <dbReference type="Pfam" id="PF25967"/>
    </source>
</evidence>
<dbReference type="InterPro" id="IPR058792">
    <property type="entry name" value="Beta-barrel_RND_2"/>
</dbReference>
<dbReference type="EMBL" id="LJYW01000001">
    <property type="protein sequence ID" value="KPL54562.1"/>
    <property type="molecule type" value="Genomic_DNA"/>
</dbReference>
<dbReference type="NCBIfam" id="TIGR01730">
    <property type="entry name" value="RND_mfp"/>
    <property type="match status" value="1"/>
</dbReference>
<keyword evidence="6" id="KW-1185">Reference proteome</keyword>
<dbReference type="SUPFAM" id="SSF111369">
    <property type="entry name" value="HlyD-like secretion proteins"/>
    <property type="match status" value="1"/>
</dbReference>
<dbReference type="InterPro" id="IPR058627">
    <property type="entry name" value="MdtA-like_C"/>
</dbReference>
<accession>A0A0P6WIC7</accession>
<dbReference type="PANTHER" id="PTHR30469:SF15">
    <property type="entry name" value="HLYD FAMILY OF SECRETION PROTEINS"/>
    <property type="match status" value="1"/>
</dbReference>
<organism evidence="5 6">
    <name type="scientific">Prosthecodimorpha hirschii</name>
    <dbReference type="NCBI Taxonomy" id="665126"/>
    <lineage>
        <taxon>Bacteria</taxon>
        <taxon>Pseudomonadati</taxon>
        <taxon>Pseudomonadota</taxon>
        <taxon>Alphaproteobacteria</taxon>
        <taxon>Hyphomicrobiales</taxon>
        <taxon>Ancalomicrobiaceae</taxon>
        <taxon>Prosthecodimorpha</taxon>
    </lineage>
</organism>
<dbReference type="STRING" id="665126.ABB55_21975"/>
<gene>
    <name evidence="5" type="ORF">ABB55_21975</name>
</gene>
<dbReference type="GO" id="GO:1990281">
    <property type="term" value="C:efflux pump complex"/>
    <property type="evidence" value="ECO:0007669"/>
    <property type="project" value="TreeGrafter"/>
</dbReference>
<dbReference type="Gene3D" id="2.40.420.20">
    <property type="match status" value="1"/>
</dbReference>
<comment type="similarity">
    <text evidence="1">Belongs to the membrane fusion protein (MFP) (TC 8.A.1) family.</text>
</comment>
<reference evidence="5 6" key="1">
    <citation type="submission" date="2015-09" db="EMBL/GenBank/DDBJ databases">
        <authorList>
            <person name="Jackson K.R."/>
            <person name="Lunt B.L."/>
            <person name="Fisher J.N.B."/>
            <person name="Gardner A.V."/>
            <person name="Bailey M.E."/>
            <person name="Deus L.M."/>
            <person name="Earl A.S."/>
            <person name="Gibby P.D."/>
            <person name="Hartmann K.A."/>
            <person name="Liu J.E."/>
            <person name="Manci A.M."/>
            <person name="Nielsen D.A."/>
            <person name="Solomon M.B."/>
            <person name="Breakwell D.P."/>
            <person name="Burnett S.H."/>
            <person name="Grose J.H."/>
        </authorList>
    </citation>
    <scope>NUCLEOTIDE SEQUENCE [LARGE SCALE GENOMIC DNA]</scope>
    <source>
        <strain evidence="5 6">16</strain>
    </source>
</reference>
<dbReference type="Proteomes" id="UP000048984">
    <property type="component" value="Unassembled WGS sequence"/>
</dbReference>
<comment type="caution">
    <text evidence="5">The sequence shown here is derived from an EMBL/GenBank/DDBJ whole genome shotgun (WGS) entry which is preliminary data.</text>
</comment>
<reference evidence="5 6" key="2">
    <citation type="submission" date="2015-10" db="EMBL/GenBank/DDBJ databases">
        <title>Draft Genome Sequence of Prosthecomicrobium hirschii ATCC 27832.</title>
        <authorList>
            <person name="Daniel J."/>
            <person name="Givan S.A."/>
            <person name="Brun Y.V."/>
            <person name="Brown P.J."/>
        </authorList>
    </citation>
    <scope>NUCLEOTIDE SEQUENCE [LARGE SCALE GENOMIC DNA]</scope>
    <source>
        <strain evidence="5 6">16</strain>
    </source>
</reference>
<dbReference type="PANTHER" id="PTHR30469">
    <property type="entry name" value="MULTIDRUG RESISTANCE PROTEIN MDTA"/>
    <property type="match status" value="1"/>
</dbReference>
<feature type="signal peptide" evidence="2">
    <location>
        <begin position="1"/>
        <end position="30"/>
    </location>
</feature>
<feature type="domain" description="CusB-like beta-barrel" evidence="3">
    <location>
        <begin position="213"/>
        <end position="281"/>
    </location>
</feature>